<keyword evidence="5" id="KW-0479">Metal-binding</keyword>
<comment type="function">
    <text evidence="2">Probably catalyzes the deacetylation of acetylated carbohydrates an important step in the degradation of oligosaccharides.</text>
</comment>
<dbReference type="AlphaFoldDB" id="A0A4D9DCP6"/>
<evidence type="ECO:0000256" key="7">
    <source>
        <dbReference type="ARBA" id="ARBA00022842"/>
    </source>
</evidence>
<dbReference type="PANTHER" id="PTHR31609">
    <property type="entry name" value="YDJC DEACETYLASE FAMILY MEMBER"/>
    <property type="match status" value="1"/>
</dbReference>
<dbReference type="Proteomes" id="UP000297703">
    <property type="component" value="Unassembled WGS sequence"/>
</dbReference>
<dbReference type="InterPro" id="IPR006879">
    <property type="entry name" value="YdjC-like"/>
</dbReference>
<dbReference type="EMBL" id="QXTE01023689">
    <property type="protein sequence ID" value="TFJ94878.1"/>
    <property type="molecule type" value="Genomic_DNA"/>
</dbReference>
<dbReference type="STRING" id="55544.A0A4D9DCP6"/>
<keyword evidence="8" id="KW-0119">Carbohydrate metabolism</keyword>
<gene>
    <name evidence="9" type="ORF">DR999_PMT23869</name>
</gene>
<keyword evidence="10" id="KW-1185">Reference proteome</keyword>
<dbReference type="GO" id="GO:0019213">
    <property type="term" value="F:deacetylase activity"/>
    <property type="evidence" value="ECO:0007669"/>
    <property type="project" value="TreeGrafter"/>
</dbReference>
<evidence type="ECO:0000256" key="1">
    <source>
        <dbReference type="ARBA" id="ARBA00001946"/>
    </source>
</evidence>
<evidence type="ECO:0000256" key="6">
    <source>
        <dbReference type="ARBA" id="ARBA00022801"/>
    </source>
</evidence>
<dbReference type="Gene3D" id="3.20.20.370">
    <property type="entry name" value="Glycoside hydrolase/deacetylase"/>
    <property type="match status" value="1"/>
</dbReference>
<evidence type="ECO:0000256" key="2">
    <source>
        <dbReference type="ARBA" id="ARBA00003451"/>
    </source>
</evidence>
<keyword evidence="6" id="KW-0378">Hydrolase</keyword>
<dbReference type="GO" id="GO:0016787">
    <property type="term" value="F:hydrolase activity"/>
    <property type="evidence" value="ECO:0007669"/>
    <property type="project" value="UniProtKB-KW"/>
</dbReference>
<dbReference type="GO" id="GO:0005975">
    <property type="term" value="P:carbohydrate metabolic process"/>
    <property type="evidence" value="ECO:0007669"/>
    <property type="project" value="InterPro"/>
</dbReference>
<evidence type="ECO:0000256" key="5">
    <source>
        <dbReference type="ARBA" id="ARBA00022723"/>
    </source>
</evidence>
<comment type="caution">
    <text evidence="9">The sequence shown here is derived from an EMBL/GenBank/DDBJ whole genome shotgun (WGS) entry which is preliminary data.</text>
</comment>
<evidence type="ECO:0000313" key="10">
    <source>
        <dbReference type="Proteomes" id="UP000297703"/>
    </source>
</evidence>
<sequence>MMETDAARDAAQPARRIILCADDYGLAGGVNRAIRDLIIKRRLNATSVMIGGGALDRDAVAALVEAARQSGARIGLHVTLSAPFSPQSLHFTPLEGGQFIPLGRLLLRAFTGRIDTDICRSEIVAQLDRFHDAFGRAPDFVDGHQHVQLFPGIRDGFLDAVAARAPSAWVRQCGAMPALRPSWRDAKAALIDRLSTGFRRRAAAHRLAVNPAFTGAYDFSNRIPFAERSLSASIP</sequence>
<name>A0A4D9DCP6_9SAUR</name>
<evidence type="ECO:0000256" key="3">
    <source>
        <dbReference type="ARBA" id="ARBA00008843"/>
    </source>
</evidence>
<evidence type="ECO:0000256" key="8">
    <source>
        <dbReference type="ARBA" id="ARBA00023277"/>
    </source>
</evidence>
<accession>A0A4D9DCP6</accession>
<evidence type="ECO:0000313" key="9">
    <source>
        <dbReference type="EMBL" id="TFJ94878.1"/>
    </source>
</evidence>
<dbReference type="Pfam" id="PF04794">
    <property type="entry name" value="YdjC"/>
    <property type="match status" value="1"/>
</dbReference>
<reference evidence="9 10" key="1">
    <citation type="submission" date="2019-04" db="EMBL/GenBank/DDBJ databases">
        <title>Draft genome of the big-headed turtle Platysternon megacephalum.</title>
        <authorList>
            <person name="Gong S."/>
        </authorList>
    </citation>
    <scope>NUCLEOTIDE SEQUENCE [LARGE SCALE GENOMIC DNA]</scope>
    <source>
        <strain evidence="9">DO16091913</strain>
        <tissue evidence="9">Muscle</tissue>
    </source>
</reference>
<dbReference type="SUPFAM" id="SSF88713">
    <property type="entry name" value="Glycoside hydrolase/deacetylase"/>
    <property type="match status" value="1"/>
</dbReference>
<evidence type="ECO:0000256" key="4">
    <source>
        <dbReference type="ARBA" id="ARBA00018477"/>
    </source>
</evidence>
<comment type="cofactor">
    <cofactor evidence="1">
        <name>Mg(2+)</name>
        <dbReference type="ChEBI" id="CHEBI:18420"/>
    </cofactor>
</comment>
<organism evidence="9 10">
    <name type="scientific">Platysternon megacephalum</name>
    <name type="common">big-headed turtle</name>
    <dbReference type="NCBI Taxonomy" id="55544"/>
    <lineage>
        <taxon>Eukaryota</taxon>
        <taxon>Metazoa</taxon>
        <taxon>Chordata</taxon>
        <taxon>Craniata</taxon>
        <taxon>Vertebrata</taxon>
        <taxon>Euteleostomi</taxon>
        <taxon>Archelosauria</taxon>
        <taxon>Testudinata</taxon>
        <taxon>Testudines</taxon>
        <taxon>Cryptodira</taxon>
        <taxon>Durocryptodira</taxon>
        <taxon>Testudinoidea</taxon>
        <taxon>Platysternidae</taxon>
        <taxon>Platysternon</taxon>
    </lineage>
</organism>
<dbReference type="OrthoDB" id="8908051at2759"/>
<dbReference type="PANTHER" id="PTHR31609:SF1">
    <property type="entry name" value="CARBOHYDRATE DEACETYLASE"/>
    <property type="match status" value="1"/>
</dbReference>
<dbReference type="InterPro" id="IPR011330">
    <property type="entry name" value="Glyco_hydro/deAcase_b/a-brl"/>
</dbReference>
<keyword evidence="7" id="KW-0460">Magnesium</keyword>
<proteinExistence type="inferred from homology"/>
<comment type="similarity">
    <text evidence="3">Belongs to the YdjC deacetylase family.</text>
</comment>
<protein>
    <recommendedName>
        <fullName evidence="4">Carbohydrate deacetylase</fullName>
    </recommendedName>
</protein>
<dbReference type="GO" id="GO:0046872">
    <property type="term" value="F:metal ion binding"/>
    <property type="evidence" value="ECO:0007669"/>
    <property type="project" value="UniProtKB-KW"/>
</dbReference>
<reference evidence="9 10" key="2">
    <citation type="submission" date="2019-04" db="EMBL/GenBank/DDBJ databases">
        <title>The genome sequence of big-headed turtle.</title>
        <authorList>
            <person name="Gong S."/>
        </authorList>
    </citation>
    <scope>NUCLEOTIDE SEQUENCE [LARGE SCALE GENOMIC DNA]</scope>
    <source>
        <strain evidence="9">DO16091913</strain>
        <tissue evidence="9">Muscle</tissue>
    </source>
</reference>